<dbReference type="Pfam" id="PF12699">
    <property type="entry name" value="phiKZ_IP"/>
    <property type="match status" value="1"/>
</dbReference>
<dbReference type="InterPro" id="IPR024413">
    <property type="entry name" value="Phage_phiKZ_Orf92_int-head"/>
</dbReference>
<reference evidence="1" key="1">
    <citation type="journal article" date="2021" name="Proc. Natl. Acad. Sci. U.S.A.">
        <title>A Catalog of Tens of Thousands of Viruses from Human Metagenomes Reveals Hidden Associations with Chronic Diseases.</title>
        <authorList>
            <person name="Tisza M.J."/>
            <person name="Buck C.B."/>
        </authorList>
    </citation>
    <scope>NUCLEOTIDE SEQUENCE</scope>
    <source>
        <strain evidence="1">Cto1k8</strain>
    </source>
</reference>
<proteinExistence type="predicted"/>
<name>A0A8S5LWG3_9CAUD</name>
<protein>
    <submittedName>
        <fullName evidence="1">Internal head protein</fullName>
    </submittedName>
</protein>
<evidence type="ECO:0000313" key="1">
    <source>
        <dbReference type="EMBL" id="DAD74250.1"/>
    </source>
</evidence>
<dbReference type="EMBL" id="BK014756">
    <property type="protein sequence ID" value="DAD74250.1"/>
    <property type="molecule type" value="Genomic_DNA"/>
</dbReference>
<organism evidence="1">
    <name type="scientific">Myoviridae sp. cto1k8</name>
    <dbReference type="NCBI Taxonomy" id="2826694"/>
    <lineage>
        <taxon>Viruses</taxon>
        <taxon>Duplodnaviria</taxon>
        <taxon>Heunggongvirae</taxon>
        <taxon>Uroviricota</taxon>
        <taxon>Caudoviricetes</taxon>
    </lineage>
</organism>
<accession>A0A8S5LWG3</accession>
<sequence>MSRKLRFVQQVVNKVVSMEGVDDTKENVQTEEVRQSADATIEVRQLKLENEAQVRISSLEQDLVEIEGLHEATDELEAAQEEVGDLIVATESYLERGGLTKDAAFFANIALKNATKRVFLDAAMPSMESFAGSSADRMDMTVVSLEGFKETAQKIWKAITETIKAVLAKVAAWFKKSKEDDAKAAEAVKEAIETVKEKGIEEVAPTSVSNEAAGDVSSEALLWVAAGLLDGKGKWVESGKEVSFKADDVLESTIAHTTGMAELTEAGAKLGALDGKIADLIKGVTDAAEKIGKYYETEEQGNGRTIVPTLGGIGLVTTSETTGEGASTQVKCKVSNDKFDALEVTGDVKLSKVDFLKRAETLYEILTKHIPAAKEANEKAIKELNAFADLSAEDAIKRANAAFDQDVSVDSSEAQETIKATQRLSREGAAMITNTATLRLYVAASKVAQRYLSVGRKFVK</sequence>